<evidence type="ECO:0000313" key="2">
    <source>
        <dbReference type="Proteomes" id="UP001062846"/>
    </source>
</evidence>
<organism evidence="1 2">
    <name type="scientific">Rhododendron molle</name>
    <name type="common">Chinese azalea</name>
    <name type="synonym">Azalea mollis</name>
    <dbReference type="NCBI Taxonomy" id="49168"/>
    <lineage>
        <taxon>Eukaryota</taxon>
        <taxon>Viridiplantae</taxon>
        <taxon>Streptophyta</taxon>
        <taxon>Embryophyta</taxon>
        <taxon>Tracheophyta</taxon>
        <taxon>Spermatophyta</taxon>
        <taxon>Magnoliopsida</taxon>
        <taxon>eudicotyledons</taxon>
        <taxon>Gunneridae</taxon>
        <taxon>Pentapetalae</taxon>
        <taxon>asterids</taxon>
        <taxon>Ericales</taxon>
        <taxon>Ericaceae</taxon>
        <taxon>Ericoideae</taxon>
        <taxon>Rhodoreae</taxon>
        <taxon>Rhododendron</taxon>
    </lineage>
</organism>
<sequence>MRSEPSNARSDGSEVRSTVQCTSLHSTNPNPKSSYQHPTIAWSGLLNNLHAKILKALIMLSHLPTYCSTSYI</sequence>
<accession>A0ACC0PN78</accession>
<dbReference type="EMBL" id="CM046389">
    <property type="protein sequence ID" value="KAI8566248.1"/>
    <property type="molecule type" value="Genomic_DNA"/>
</dbReference>
<reference evidence="1" key="1">
    <citation type="submission" date="2022-02" db="EMBL/GenBank/DDBJ databases">
        <title>Plant Genome Project.</title>
        <authorList>
            <person name="Zhang R.-G."/>
        </authorList>
    </citation>
    <scope>NUCLEOTIDE SEQUENCE</scope>
    <source>
        <strain evidence="1">AT1</strain>
    </source>
</reference>
<evidence type="ECO:0000313" key="1">
    <source>
        <dbReference type="EMBL" id="KAI8566248.1"/>
    </source>
</evidence>
<name>A0ACC0PN78_RHOML</name>
<dbReference type="Proteomes" id="UP001062846">
    <property type="component" value="Chromosome 2"/>
</dbReference>
<gene>
    <name evidence="1" type="ORF">RHMOL_Rhmol02G0025400</name>
</gene>
<protein>
    <submittedName>
        <fullName evidence="1">Uncharacterized protein</fullName>
    </submittedName>
</protein>
<proteinExistence type="predicted"/>
<keyword evidence="2" id="KW-1185">Reference proteome</keyword>
<comment type="caution">
    <text evidence="1">The sequence shown here is derived from an EMBL/GenBank/DDBJ whole genome shotgun (WGS) entry which is preliminary data.</text>
</comment>